<feature type="transmembrane region" description="Helical" evidence="7">
    <location>
        <begin position="293"/>
        <end position="317"/>
    </location>
</feature>
<accession>A0A329M397</accession>
<keyword evidence="4 7" id="KW-0812">Transmembrane</keyword>
<name>A0A329M397_9BACL</name>
<feature type="transmembrane region" description="Helical" evidence="7">
    <location>
        <begin position="364"/>
        <end position="384"/>
    </location>
</feature>
<dbReference type="RefSeq" id="WP_113035054.1">
    <property type="nucleotide sequence ID" value="NZ_QMFB01000026.1"/>
</dbReference>
<dbReference type="Proteomes" id="UP000250369">
    <property type="component" value="Unassembled WGS sequence"/>
</dbReference>
<feature type="transmembrane region" description="Helical" evidence="7">
    <location>
        <begin position="271"/>
        <end position="287"/>
    </location>
</feature>
<keyword evidence="3" id="KW-1003">Cell membrane</keyword>
<dbReference type="OrthoDB" id="9788453at2"/>
<keyword evidence="5 7" id="KW-1133">Transmembrane helix</keyword>
<evidence type="ECO:0000313" key="10">
    <source>
        <dbReference type="Proteomes" id="UP000250369"/>
    </source>
</evidence>
<evidence type="ECO:0000313" key="9">
    <source>
        <dbReference type="EMBL" id="RAV14471.1"/>
    </source>
</evidence>
<evidence type="ECO:0000256" key="5">
    <source>
        <dbReference type="ARBA" id="ARBA00022989"/>
    </source>
</evidence>
<gene>
    <name evidence="9" type="ORF">DQG23_31380</name>
</gene>
<dbReference type="AlphaFoldDB" id="A0A329M397"/>
<evidence type="ECO:0000256" key="1">
    <source>
        <dbReference type="ARBA" id="ARBA00004651"/>
    </source>
</evidence>
<feature type="transmembrane region" description="Helical" evidence="7">
    <location>
        <begin position="238"/>
        <end position="259"/>
    </location>
</feature>
<keyword evidence="10" id="KW-1185">Reference proteome</keyword>
<dbReference type="CDD" id="cd17324">
    <property type="entry name" value="MFS_NepI_like"/>
    <property type="match status" value="1"/>
</dbReference>
<dbReference type="EMBL" id="QMFB01000026">
    <property type="protein sequence ID" value="RAV14471.1"/>
    <property type="molecule type" value="Genomic_DNA"/>
</dbReference>
<keyword evidence="6 7" id="KW-0472">Membrane</keyword>
<dbReference type="PANTHER" id="PTHR43124">
    <property type="entry name" value="PURINE EFFLUX PUMP PBUE"/>
    <property type="match status" value="1"/>
</dbReference>
<proteinExistence type="predicted"/>
<organism evidence="9 10">
    <name type="scientific">Paenibacillus contaminans</name>
    <dbReference type="NCBI Taxonomy" id="450362"/>
    <lineage>
        <taxon>Bacteria</taxon>
        <taxon>Bacillati</taxon>
        <taxon>Bacillota</taxon>
        <taxon>Bacilli</taxon>
        <taxon>Bacillales</taxon>
        <taxon>Paenibacillaceae</taxon>
        <taxon>Paenibacillus</taxon>
    </lineage>
</organism>
<dbReference type="Gene3D" id="1.20.1250.20">
    <property type="entry name" value="MFS general substrate transporter like domains"/>
    <property type="match status" value="1"/>
</dbReference>
<dbReference type="InterPro" id="IPR050189">
    <property type="entry name" value="MFS_Efflux_Transporters"/>
</dbReference>
<comment type="caution">
    <text evidence="9">The sequence shown here is derived from an EMBL/GenBank/DDBJ whole genome shotgun (WGS) entry which is preliminary data.</text>
</comment>
<dbReference type="PANTHER" id="PTHR43124:SF8">
    <property type="entry name" value="INNER MEMBRANE TRANSPORT PROTEIN YDHP"/>
    <property type="match status" value="1"/>
</dbReference>
<dbReference type="SUPFAM" id="SSF103473">
    <property type="entry name" value="MFS general substrate transporter"/>
    <property type="match status" value="1"/>
</dbReference>
<evidence type="ECO:0000256" key="3">
    <source>
        <dbReference type="ARBA" id="ARBA00022475"/>
    </source>
</evidence>
<dbReference type="PROSITE" id="PS50850">
    <property type="entry name" value="MFS"/>
    <property type="match status" value="1"/>
</dbReference>
<dbReference type="InterPro" id="IPR011701">
    <property type="entry name" value="MFS"/>
</dbReference>
<feature type="transmembrane region" description="Helical" evidence="7">
    <location>
        <begin position="37"/>
        <end position="62"/>
    </location>
</feature>
<feature type="transmembrane region" description="Helical" evidence="7">
    <location>
        <begin position="338"/>
        <end position="358"/>
    </location>
</feature>
<dbReference type="InterPro" id="IPR020846">
    <property type="entry name" value="MFS_dom"/>
</dbReference>
<protein>
    <submittedName>
        <fullName evidence="9">MFS transporter</fullName>
    </submittedName>
</protein>
<dbReference type="GO" id="GO:0022857">
    <property type="term" value="F:transmembrane transporter activity"/>
    <property type="evidence" value="ECO:0007669"/>
    <property type="project" value="InterPro"/>
</dbReference>
<feature type="transmembrane region" description="Helical" evidence="7">
    <location>
        <begin position="74"/>
        <end position="93"/>
    </location>
</feature>
<evidence type="ECO:0000256" key="2">
    <source>
        <dbReference type="ARBA" id="ARBA00022448"/>
    </source>
</evidence>
<feature type="transmembrane region" description="Helical" evidence="7">
    <location>
        <begin position="203"/>
        <end position="226"/>
    </location>
</feature>
<feature type="domain" description="Major facilitator superfamily (MFS) profile" evidence="8">
    <location>
        <begin position="8"/>
        <end position="389"/>
    </location>
</feature>
<reference evidence="9 10" key="1">
    <citation type="journal article" date="2009" name="Int. J. Syst. Evol. Microbiol.">
        <title>Paenibacillus contaminans sp. nov., isolated from a contaminated laboratory plate.</title>
        <authorList>
            <person name="Chou J.H."/>
            <person name="Lee J.H."/>
            <person name="Lin M.C."/>
            <person name="Chang P.S."/>
            <person name="Arun A.B."/>
            <person name="Young C.C."/>
            <person name="Chen W.M."/>
        </authorList>
    </citation>
    <scope>NUCLEOTIDE SEQUENCE [LARGE SCALE GENOMIC DNA]</scope>
    <source>
        <strain evidence="9 10">CKOBP-6</strain>
    </source>
</reference>
<evidence type="ECO:0000256" key="4">
    <source>
        <dbReference type="ARBA" id="ARBA00022692"/>
    </source>
</evidence>
<feature type="transmembrane region" description="Helical" evidence="7">
    <location>
        <begin position="132"/>
        <end position="150"/>
    </location>
</feature>
<feature type="transmembrane region" description="Helical" evidence="7">
    <location>
        <begin position="99"/>
        <end position="120"/>
    </location>
</feature>
<evidence type="ECO:0000256" key="6">
    <source>
        <dbReference type="ARBA" id="ARBA00023136"/>
    </source>
</evidence>
<dbReference type="InterPro" id="IPR036259">
    <property type="entry name" value="MFS_trans_sf"/>
</dbReference>
<sequence length="404" mass="42955">MTKQQRLLTINLFAMTFVLGTSEFVIVGLLAEIAADLNIVISTAGAAVSAFAIAFAIGTPVLTAIVSRFSKYPLVLALIAVFIAGNIITALSGSFTLLIVSRVLTAVATGMLIALAMAVASETMPAEKRGKVISVIFAGFTIASVAGVPLGTAVGQWGGWHMAFWFTSLLGIVSLIACSLTIPRELKGTKSSFIKQIRLLTNLRIIIAFFIPALSIAATYTVYTYLTPLLLEVLSVPYRYISLVFLLYGVVSIFSTLIGGKIAARNGMGKLRYVFLFQAAILASLYLTSHSTIAALISLSFVALVVYTMNATMQLYFIDLADKHFPSAKDLASSLTPVSVNVGIALGSSLGGFAATNMELIDASWIGGLTAVAASLMTAISYFLDRNQQGEAKHMHRAPNRLQS</sequence>
<comment type="subcellular location">
    <subcellularLocation>
        <location evidence="1">Cell membrane</location>
        <topology evidence="1">Multi-pass membrane protein</topology>
    </subcellularLocation>
</comment>
<evidence type="ECO:0000256" key="7">
    <source>
        <dbReference type="SAM" id="Phobius"/>
    </source>
</evidence>
<keyword evidence="2" id="KW-0813">Transport</keyword>
<dbReference type="GO" id="GO:0005886">
    <property type="term" value="C:plasma membrane"/>
    <property type="evidence" value="ECO:0007669"/>
    <property type="project" value="UniProtKB-SubCell"/>
</dbReference>
<dbReference type="Pfam" id="PF07690">
    <property type="entry name" value="MFS_1"/>
    <property type="match status" value="1"/>
</dbReference>
<feature type="transmembrane region" description="Helical" evidence="7">
    <location>
        <begin position="12"/>
        <end position="31"/>
    </location>
</feature>
<feature type="transmembrane region" description="Helical" evidence="7">
    <location>
        <begin position="162"/>
        <end position="182"/>
    </location>
</feature>
<evidence type="ECO:0000259" key="8">
    <source>
        <dbReference type="PROSITE" id="PS50850"/>
    </source>
</evidence>